<protein>
    <submittedName>
        <fullName evidence="2">Uncharacterized protein</fullName>
    </submittedName>
</protein>
<name>A0A8W7PLL8_ANOCL</name>
<accession>A0A8W7PLL8</accession>
<sequence length="162" mass="17475">LGRKGGFANRSASPSGSVIVKFFCCCFCVVWKHFPPRPPSVNDPATKDVQLGTSFANPQSSKFRVATSLYRTISSVCVCDSVRVVVPFVRSVYVIGIKAAEIMYDGSGRPSTGGAATPWPTRPATTRRTGARQRTVPAGGLLLWLGLLTMFVKGKCCWDGNR</sequence>
<proteinExistence type="predicted"/>
<reference evidence="2" key="1">
    <citation type="submission" date="2022-08" db="UniProtKB">
        <authorList>
            <consortium name="EnsemblMetazoa"/>
        </authorList>
    </citation>
    <scope>IDENTIFICATION</scope>
</reference>
<evidence type="ECO:0000256" key="1">
    <source>
        <dbReference type="SAM" id="MobiDB-lite"/>
    </source>
</evidence>
<evidence type="ECO:0000313" key="2">
    <source>
        <dbReference type="EnsemblMetazoa" id="ACOM033935-PA.1"/>
    </source>
</evidence>
<organism evidence="2">
    <name type="scientific">Anopheles coluzzii</name>
    <name type="common">African malaria mosquito</name>
    <dbReference type="NCBI Taxonomy" id="1518534"/>
    <lineage>
        <taxon>Eukaryota</taxon>
        <taxon>Metazoa</taxon>
        <taxon>Ecdysozoa</taxon>
        <taxon>Arthropoda</taxon>
        <taxon>Hexapoda</taxon>
        <taxon>Insecta</taxon>
        <taxon>Pterygota</taxon>
        <taxon>Neoptera</taxon>
        <taxon>Endopterygota</taxon>
        <taxon>Diptera</taxon>
        <taxon>Nematocera</taxon>
        <taxon>Culicoidea</taxon>
        <taxon>Culicidae</taxon>
        <taxon>Anophelinae</taxon>
        <taxon>Anopheles</taxon>
    </lineage>
</organism>
<dbReference type="EnsemblMetazoa" id="ACOM033935-RA">
    <property type="protein sequence ID" value="ACOM033935-PA.1"/>
    <property type="gene ID" value="ACOM033935"/>
</dbReference>
<dbReference type="Proteomes" id="UP000075882">
    <property type="component" value="Unassembled WGS sequence"/>
</dbReference>
<feature type="compositionally biased region" description="Low complexity" evidence="1">
    <location>
        <begin position="112"/>
        <end position="131"/>
    </location>
</feature>
<dbReference type="AlphaFoldDB" id="A0A8W7PLL8"/>
<feature type="region of interest" description="Disordered" evidence="1">
    <location>
        <begin position="110"/>
        <end position="131"/>
    </location>
</feature>